<reference evidence="3" key="1">
    <citation type="submission" date="2016-12" db="EMBL/GenBank/DDBJ databases">
        <title>Comparative genomics of four Isosphaeraceae planctomycetes: a common pool of plasmids and glycoside hydrolase genes.</title>
        <authorList>
            <person name="Ivanova A."/>
        </authorList>
    </citation>
    <scope>NUCLEOTIDE SEQUENCE [LARGE SCALE GENOMIC DNA]</scope>
    <source>
        <strain evidence="3">PX4</strain>
    </source>
</reference>
<proteinExistence type="predicted"/>
<feature type="signal peptide" evidence="1">
    <location>
        <begin position="1"/>
        <end position="26"/>
    </location>
</feature>
<evidence type="ECO:0000313" key="3">
    <source>
        <dbReference type="Proteomes" id="UP000186309"/>
    </source>
</evidence>
<protein>
    <recommendedName>
        <fullName evidence="4">Neutral/alkaline non-lysosomal ceramidase N-terminal domain-containing protein</fullName>
    </recommendedName>
</protein>
<dbReference type="SUPFAM" id="SSF49899">
    <property type="entry name" value="Concanavalin A-like lectins/glucanases"/>
    <property type="match status" value="1"/>
</dbReference>
<accession>A0A1U7CIW4</accession>
<organism evidence="2 3">
    <name type="scientific">Paludisphaera borealis</name>
    <dbReference type="NCBI Taxonomy" id="1387353"/>
    <lineage>
        <taxon>Bacteria</taxon>
        <taxon>Pseudomonadati</taxon>
        <taxon>Planctomycetota</taxon>
        <taxon>Planctomycetia</taxon>
        <taxon>Isosphaerales</taxon>
        <taxon>Isosphaeraceae</taxon>
        <taxon>Paludisphaera</taxon>
    </lineage>
</organism>
<name>A0A1U7CIW4_9BACT</name>
<dbReference type="EMBL" id="CP019082">
    <property type="protein sequence ID" value="APW58848.1"/>
    <property type="molecule type" value="Genomic_DNA"/>
</dbReference>
<dbReference type="Gene3D" id="2.60.120.200">
    <property type="match status" value="1"/>
</dbReference>
<evidence type="ECO:0000256" key="1">
    <source>
        <dbReference type="SAM" id="SignalP"/>
    </source>
</evidence>
<dbReference type="Proteomes" id="UP000186309">
    <property type="component" value="Chromosome"/>
</dbReference>
<dbReference type="KEGG" id="pbor:BSF38_00255"/>
<dbReference type="AlphaFoldDB" id="A0A1U7CIW4"/>
<feature type="chain" id="PRO_5012843731" description="Neutral/alkaline non-lysosomal ceramidase N-terminal domain-containing protein" evidence="1">
    <location>
        <begin position="27"/>
        <end position="701"/>
    </location>
</feature>
<dbReference type="OrthoDB" id="9790058at2"/>
<dbReference type="STRING" id="1387353.BSF38_00255"/>
<keyword evidence="1" id="KW-0732">Signal</keyword>
<keyword evidence="3" id="KW-1185">Reference proteome</keyword>
<gene>
    <name evidence="2" type="ORF">BSF38_00255</name>
</gene>
<evidence type="ECO:0008006" key="4">
    <source>
        <dbReference type="Google" id="ProtNLM"/>
    </source>
</evidence>
<sequence length="701" mass="75112">MTMTVRFRCLFVLSLVIAAHPINAKADDGGTLKAGAFAIDVSPQTFPVIVNGGFLQAKADKVRDPVFARCLVIDDGKARLAIAIVDSCMMPRELIDQAKALTHQKTGIAVDRMLIAATHTHTAPSVMGALGTPVDPAYAAFLPAKIAEGIERAAAALAPAKVGWAAIDDEAHTHCRRWIRRSDRMIEDPFGVRNVRANMHPGHINPDVVGPSGAVDPGLTLLAIQSTSGRPIAVLANYSMHYFGSEPVSADYYGRFAKALARKLGAEAKDDSFVAIMSQGTSGDQQWMDYGKPSSNPGIDAFADQVADTAFRAYQSIKTFDDHPPVAMAQTTLTLRRRTPDAERLKWARAVVDKMGDRVAKSIPEVYAKEAIYLHDEPERTLKLQAIRIGGLGVAAIPDEVYGLTGLKIKARSPLATTMNIELANGSEGYIPPPEQHALGGYTTWPARTAGLEVQAEPKIVDAVLGLLEQVAGQPRRHDVPIASRYAQIVLASRPSAFWRLDEMDGAVAHDATGHEHPAQRTPGVALYLPGPELPGFRVGPRTNRSNHLAGGTIAGKLDVSAEVYAVDFWFWNGVAKDAVLLERSRDKTPGDALGLTLAGRLAFTHGSGKSESALVGKTEIAPKAWHHVALVRQGRGVVVYLDGKPEIQGETDADASGLGSTFTLGDRLEGKLDEVAIYARALTPTEVAEHHKAATDPTGD</sequence>
<evidence type="ECO:0000313" key="2">
    <source>
        <dbReference type="EMBL" id="APW58848.1"/>
    </source>
</evidence>
<dbReference type="RefSeq" id="WP_076343109.1">
    <property type="nucleotide sequence ID" value="NZ_CP019082.1"/>
</dbReference>
<dbReference type="Pfam" id="PF13385">
    <property type="entry name" value="Laminin_G_3"/>
    <property type="match status" value="1"/>
</dbReference>
<dbReference type="InterPro" id="IPR013320">
    <property type="entry name" value="ConA-like_dom_sf"/>
</dbReference>